<dbReference type="Gene3D" id="3.30.70.20">
    <property type="match status" value="1"/>
</dbReference>
<keyword evidence="5" id="KW-0285">Flavoprotein</keyword>
<comment type="cofactor">
    <cofactor evidence="1">
        <name>FAD</name>
        <dbReference type="ChEBI" id="CHEBI:57692"/>
    </cofactor>
</comment>
<evidence type="ECO:0000256" key="1">
    <source>
        <dbReference type="ARBA" id="ARBA00001974"/>
    </source>
</evidence>
<dbReference type="Proteomes" id="UP000885797">
    <property type="component" value="Unassembled WGS sequence"/>
</dbReference>
<dbReference type="InterPro" id="IPR039650">
    <property type="entry name" value="HdrA-like"/>
</dbReference>
<organism evidence="10">
    <name type="scientific">Dissulfuribacter thermophilus</name>
    <dbReference type="NCBI Taxonomy" id="1156395"/>
    <lineage>
        <taxon>Bacteria</taxon>
        <taxon>Pseudomonadati</taxon>
        <taxon>Thermodesulfobacteriota</taxon>
        <taxon>Dissulfuribacteria</taxon>
        <taxon>Dissulfuribacterales</taxon>
        <taxon>Dissulfuribacteraceae</taxon>
        <taxon>Dissulfuribacter</taxon>
    </lineage>
</organism>
<dbReference type="GO" id="GO:0046872">
    <property type="term" value="F:metal ion binding"/>
    <property type="evidence" value="ECO:0007669"/>
    <property type="project" value="UniProtKB-KW"/>
</dbReference>
<dbReference type="PANTHER" id="PTHR43498">
    <property type="entry name" value="FERREDOXIN:COB-COM HETERODISULFIDE REDUCTASE SUBUNIT A"/>
    <property type="match status" value="1"/>
</dbReference>
<dbReference type="GO" id="GO:0051539">
    <property type="term" value="F:4 iron, 4 sulfur cluster binding"/>
    <property type="evidence" value="ECO:0007669"/>
    <property type="project" value="UniProtKB-KW"/>
</dbReference>
<accession>A0A7V2WSV3</accession>
<evidence type="ECO:0000256" key="6">
    <source>
        <dbReference type="ARBA" id="ARBA00023002"/>
    </source>
</evidence>
<keyword evidence="7" id="KW-0408">Iron</keyword>
<evidence type="ECO:0000256" key="5">
    <source>
        <dbReference type="ARBA" id="ARBA00022827"/>
    </source>
</evidence>
<dbReference type="EMBL" id="DRND01000290">
    <property type="protein sequence ID" value="HFC46962.1"/>
    <property type="molecule type" value="Genomic_DNA"/>
</dbReference>
<dbReference type="GO" id="GO:0016491">
    <property type="term" value="F:oxidoreductase activity"/>
    <property type="evidence" value="ECO:0007669"/>
    <property type="project" value="UniProtKB-KW"/>
</dbReference>
<keyword evidence="5" id="KW-0274">FAD</keyword>
<dbReference type="PROSITE" id="PS00198">
    <property type="entry name" value="4FE4S_FER_1"/>
    <property type="match status" value="1"/>
</dbReference>
<name>A0A7V2WSV3_9BACT</name>
<reference evidence="10" key="1">
    <citation type="journal article" date="2020" name="mSystems">
        <title>Genome- and Community-Level Interaction Insights into Carbon Utilization and Element Cycling Functions of Hydrothermarchaeota in Hydrothermal Sediment.</title>
        <authorList>
            <person name="Zhou Z."/>
            <person name="Liu Y."/>
            <person name="Xu W."/>
            <person name="Pan J."/>
            <person name="Luo Z.H."/>
            <person name="Li M."/>
        </authorList>
    </citation>
    <scope>NUCLEOTIDE SEQUENCE [LARGE SCALE GENOMIC DNA]</scope>
    <source>
        <strain evidence="10">HyVt-503</strain>
    </source>
</reference>
<dbReference type="InterPro" id="IPR036188">
    <property type="entry name" value="FAD/NAD-bd_sf"/>
</dbReference>
<dbReference type="InterPro" id="IPR017900">
    <property type="entry name" value="4Fe4S_Fe_S_CS"/>
</dbReference>
<proteinExistence type="inferred from homology"/>
<protein>
    <submittedName>
        <fullName evidence="10">CoB--CoM heterodisulfide reductase iron-sulfur subunit A family protein</fullName>
    </submittedName>
</protein>
<dbReference type="SUPFAM" id="SSF54862">
    <property type="entry name" value="4Fe-4S ferredoxins"/>
    <property type="match status" value="1"/>
</dbReference>
<feature type="domain" description="4Fe-4S ferredoxin-type" evidence="9">
    <location>
        <begin position="267"/>
        <end position="296"/>
    </location>
</feature>
<keyword evidence="3" id="KW-0004">4Fe-4S</keyword>
<dbReference type="SUPFAM" id="SSF51905">
    <property type="entry name" value="FAD/NAD(P)-binding domain"/>
    <property type="match status" value="1"/>
</dbReference>
<evidence type="ECO:0000259" key="9">
    <source>
        <dbReference type="PROSITE" id="PS51379"/>
    </source>
</evidence>
<evidence type="ECO:0000256" key="2">
    <source>
        <dbReference type="ARBA" id="ARBA00006561"/>
    </source>
</evidence>
<dbReference type="PANTHER" id="PTHR43498:SF1">
    <property type="entry name" value="COB--COM HETERODISULFIDE REDUCTASE IRON-SULFUR SUBUNIT A"/>
    <property type="match status" value="1"/>
</dbReference>
<feature type="domain" description="4Fe-4S ferredoxin-type" evidence="9">
    <location>
        <begin position="233"/>
        <end position="262"/>
    </location>
</feature>
<evidence type="ECO:0000256" key="3">
    <source>
        <dbReference type="ARBA" id="ARBA00022485"/>
    </source>
</evidence>
<comment type="caution">
    <text evidence="10">The sequence shown here is derived from an EMBL/GenBank/DDBJ whole genome shotgun (WGS) entry which is preliminary data.</text>
</comment>
<dbReference type="InterPro" id="IPR017896">
    <property type="entry name" value="4Fe4S_Fe-S-bd"/>
</dbReference>
<dbReference type="Pfam" id="PF12838">
    <property type="entry name" value="Fer4_7"/>
    <property type="match status" value="1"/>
</dbReference>
<keyword evidence="8" id="KW-0411">Iron-sulfur</keyword>
<dbReference type="AlphaFoldDB" id="A0A7V2WSV3"/>
<keyword evidence="4" id="KW-0479">Metal-binding</keyword>
<comment type="similarity">
    <text evidence="2">Belongs to the HdrA family.</text>
</comment>
<evidence type="ECO:0000313" key="10">
    <source>
        <dbReference type="EMBL" id="HFC46962.1"/>
    </source>
</evidence>
<evidence type="ECO:0000256" key="4">
    <source>
        <dbReference type="ARBA" id="ARBA00022723"/>
    </source>
</evidence>
<keyword evidence="6" id="KW-0560">Oxidoreductase</keyword>
<gene>
    <name evidence="10" type="ORF">ENJ63_03685</name>
</gene>
<feature type="non-terminal residue" evidence="10">
    <location>
        <position position="1"/>
    </location>
</feature>
<evidence type="ECO:0000256" key="8">
    <source>
        <dbReference type="ARBA" id="ARBA00023014"/>
    </source>
</evidence>
<sequence>EYGYGTKGIVTLREFLDLLDSSRDSDGIYYEGKRVRRITYIYCVGSRQKEGHTYCSRFCCSSAIFASLEVHKRSPDVLQYHLYRDIRTYGSLEALYQRALDQGSLFIRFSPDSPPKVECGHNGGGINVLVKDLLTSKRELEISSDLVVLVTGLVPRVEQQEIQDVLKLPVGKDGFFNEIHPKLRPVETVVSGIYIGGCAQGPKNAQESVESSLGAAAKAGSILLKGKVELEPFVAEVDEGLCDGCGQCVEACPYDAITMGQRSDGTPVAVVNTRLCKGEGACVPVCPKEALEIRGYGHEKIRSMIRGLLTE</sequence>
<evidence type="ECO:0000256" key="7">
    <source>
        <dbReference type="ARBA" id="ARBA00023004"/>
    </source>
</evidence>
<dbReference type="PROSITE" id="PS51379">
    <property type="entry name" value="4FE4S_FER_2"/>
    <property type="match status" value="2"/>
</dbReference>